<dbReference type="Proteomes" id="UP001458880">
    <property type="component" value="Unassembled WGS sequence"/>
</dbReference>
<dbReference type="EMBL" id="JASPKY010000198">
    <property type="protein sequence ID" value="KAK9721530.1"/>
    <property type="molecule type" value="Genomic_DNA"/>
</dbReference>
<organism evidence="1 2">
    <name type="scientific">Popillia japonica</name>
    <name type="common">Japanese beetle</name>
    <dbReference type="NCBI Taxonomy" id="7064"/>
    <lineage>
        <taxon>Eukaryota</taxon>
        <taxon>Metazoa</taxon>
        <taxon>Ecdysozoa</taxon>
        <taxon>Arthropoda</taxon>
        <taxon>Hexapoda</taxon>
        <taxon>Insecta</taxon>
        <taxon>Pterygota</taxon>
        <taxon>Neoptera</taxon>
        <taxon>Endopterygota</taxon>
        <taxon>Coleoptera</taxon>
        <taxon>Polyphaga</taxon>
        <taxon>Scarabaeiformia</taxon>
        <taxon>Scarabaeidae</taxon>
        <taxon>Rutelinae</taxon>
        <taxon>Popillia</taxon>
    </lineage>
</organism>
<evidence type="ECO:0000313" key="1">
    <source>
        <dbReference type="EMBL" id="KAK9721530.1"/>
    </source>
</evidence>
<sequence length="114" mass="13412">MMPSERSLTKLGVMCTVEEWRPNKGLVSCMVTIMFFNTIIFICRHYHVLAVDAVWDACWPCKRVEVLNMMPSERSLTKLGVMCTVEEWRPTKGGIWYGNYNVFQYDIEFKAIYR</sequence>
<keyword evidence="2" id="KW-1185">Reference proteome</keyword>
<gene>
    <name evidence="1" type="ORF">QE152_g21527</name>
</gene>
<dbReference type="AlphaFoldDB" id="A0AAW1KLW1"/>
<evidence type="ECO:0000313" key="2">
    <source>
        <dbReference type="Proteomes" id="UP001458880"/>
    </source>
</evidence>
<comment type="caution">
    <text evidence="1">The sequence shown here is derived from an EMBL/GenBank/DDBJ whole genome shotgun (WGS) entry which is preliminary data.</text>
</comment>
<accession>A0AAW1KLW1</accession>
<protein>
    <submittedName>
        <fullName evidence="1">Uncharacterized protein</fullName>
    </submittedName>
</protein>
<name>A0AAW1KLW1_POPJA</name>
<reference evidence="1 2" key="1">
    <citation type="journal article" date="2024" name="BMC Genomics">
        <title>De novo assembly and annotation of Popillia japonica's genome with initial clues to its potential as an invasive pest.</title>
        <authorList>
            <person name="Cucini C."/>
            <person name="Boschi S."/>
            <person name="Funari R."/>
            <person name="Cardaioli E."/>
            <person name="Iannotti N."/>
            <person name="Marturano G."/>
            <person name="Paoli F."/>
            <person name="Bruttini M."/>
            <person name="Carapelli A."/>
            <person name="Frati F."/>
            <person name="Nardi F."/>
        </authorList>
    </citation>
    <scope>NUCLEOTIDE SEQUENCE [LARGE SCALE GENOMIC DNA]</scope>
    <source>
        <strain evidence="1">DMR45628</strain>
    </source>
</reference>
<proteinExistence type="predicted"/>